<evidence type="ECO:0000313" key="3">
    <source>
        <dbReference type="EMBL" id="KAF4672817.1"/>
    </source>
</evidence>
<sequence>MNPTSDTHCRRGLYLAVYLGSLIVGYLYLYFTEEQYIPLGLPVNHTHSSSECLNLSQHILRDDDSVFQRKAGRPYVIDLGFAHGLGHKLELQMLAMAAGLRGKGRFVGALWTAESGSGEHTDMITAAPLLGKLWGGNFSDEAAPELVSAARYSPLEDGSCPRRQAGKRVQGESGVAGATLDEMASFLGEGRLAIICPWFDKNAGGTPLPGEELMVRKWMRSRIVKEGKGQSFFVDGTDDILIAVHIRRGDLLNRQQHRMTRNHFFVNVVAHVLTELAAKRPAQVVVVSETWRDGGHECSREKKLCNHLGQSVNFEASLRKQVADLGHQYGRWQVRVHLDSDTARSFLTLVSADLLVLSSSGYSAWAGLLSTGIALYPADAKSQSVMRRMRSQAVSSLPVQSGDGWNREAIAREWSRYEECPARKRIRLAIVR</sequence>
<dbReference type="AlphaFoldDB" id="A0A7J6LT53"/>
<gene>
    <name evidence="3" type="ORF">FOL46_008357</name>
    <name evidence="2" type="ORF">FOZ61_002430</name>
</gene>
<dbReference type="EMBL" id="JABANN010000066">
    <property type="protein sequence ID" value="KAF4672817.1"/>
    <property type="molecule type" value="Genomic_DNA"/>
</dbReference>
<comment type="caution">
    <text evidence="2">The sequence shown here is derived from an EMBL/GenBank/DDBJ whole genome shotgun (WGS) entry which is preliminary data.</text>
</comment>
<keyword evidence="1" id="KW-0472">Membrane</keyword>
<organism evidence="2 4">
    <name type="scientific">Perkinsus olseni</name>
    <name type="common">Perkinsus atlanticus</name>
    <dbReference type="NCBI Taxonomy" id="32597"/>
    <lineage>
        <taxon>Eukaryota</taxon>
        <taxon>Sar</taxon>
        <taxon>Alveolata</taxon>
        <taxon>Perkinsozoa</taxon>
        <taxon>Perkinsea</taxon>
        <taxon>Perkinsida</taxon>
        <taxon>Perkinsidae</taxon>
        <taxon>Perkinsus</taxon>
    </lineage>
</organism>
<dbReference type="EMBL" id="JABAHT010000168">
    <property type="protein sequence ID" value="KAF4662469.1"/>
    <property type="molecule type" value="Genomic_DNA"/>
</dbReference>
<reference evidence="4 5" key="1">
    <citation type="submission" date="2020-04" db="EMBL/GenBank/DDBJ databases">
        <title>Perkinsus olseni comparative genomics.</title>
        <authorList>
            <person name="Bogema D.R."/>
        </authorList>
    </citation>
    <scope>NUCLEOTIDE SEQUENCE [LARGE SCALE GENOMIC DNA]</scope>
    <source>
        <strain evidence="2">ATCC PRA-179</strain>
        <strain evidence="3">ATCC PRA-31</strain>
    </source>
</reference>
<keyword evidence="1" id="KW-1133">Transmembrane helix</keyword>
<keyword evidence="1" id="KW-0812">Transmembrane</keyword>
<dbReference type="OrthoDB" id="10331067at2759"/>
<accession>A0A7J6LT53</accession>
<evidence type="ECO:0000313" key="2">
    <source>
        <dbReference type="EMBL" id="KAF4662469.1"/>
    </source>
</evidence>
<evidence type="ECO:0000313" key="5">
    <source>
        <dbReference type="Proteomes" id="UP000572268"/>
    </source>
</evidence>
<dbReference type="Proteomes" id="UP000570595">
    <property type="component" value="Unassembled WGS sequence"/>
</dbReference>
<evidence type="ECO:0000313" key="4">
    <source>
        <dbReference type="Proteomes" id="UP000570595"/>
    </source>
</evidence>
<feature type="transmembrane region" description="Helical" evidence="1">
    <location>
        <begin position="12"/>
        <end position="31"/>
    </location>
</feature>
<evidence type="ECO:0000256" key="1">
    <source>
        <dbReference type="SAM" id="Phobius"/>
    </source>
</evidence>
<dbReference type="Proteomes" id="UP000572268">
    <property type="component" value="Unassembled WGS sequence"/>
</dbReference>
<proteinExistence type="predicted"/>
<protein>
    <submittedName>
        <fullName evidence="2">Uncharacterized protein</fullName>
    </submittedName>
</protein>
<name>A0A7J6LT53_PEROL</name>